<dbReference type="OrthoDB" id="9806902at2"/>
<dbReference type="KEGG" id="abo:ABO_2111"/>
<feature type="domain" description="Serine aminopeptidase S33" evidence="1">
    <location>
        <begin position="33"/>
        <end position="264"/>
    </location>
</feature>
<dbReference type="PANTHER" id="PTHR11614">
    <property type="entry name" value="PHOSPHOLIPASE-RELATED"/>
    <property type="match status" value="1"/>
</dbReference>
<evidence type="ECO:0000313" key="3">
    <source>
        <dbReference type="Proteomes" id="UP000008871"/>
    </source>
</evidence>
<organism evidence="2 3">
    <name type="scientific">Alcanivorax borkumensis (strain ATCC 700651 / DSM 11573 / NCIMB 13689 / SK2)</name>
    <dbReference type="NCBI Taxonomy" id="393595"/>
    <lineage>
        <taxon>Bacteria</taxon>
        <taxon>Pseudomonadati</taxon>
        <taxon>Pseudomonadota</taxon>
        <taxon>Gammaproteobacteria</taxon>
        <taxon>Oceanospirillales</taxon>
        <taxon>Alcanivoracaceae</taxon>
        <taxon>Alcanivorax</taxon>
    </lineage>
</organism>
<dbReference type="EMBL" id="AM286690">
    <property type="protein sequence ID" value="CAL17559.1"/>
    <property type="molecule type" value="Genomic_DNA"/>
</dbReference>
<name>Q0VMN9_ALCBS</name>
<dbReference type="STRING" id="393595.ABO_2111"/>
<dbReference type="HOGENOM" id="CLU_026209_3_0_6"/>
<keyword evidence="2" id="KW-0378">Hydrolase</keyword>
<dbReference type="GO" id="GO:0016787">
    <property type="term" value="F:hydrolase activity"/>
    <property type="evidence" value="ECO:0007669"/>
    <property type="project" value="UniProtKB-KW"/>
</dbReference>
<gene>
    <name evidence="2" type="ordered locus">ABO_2111</name>
</gene>
<dbReference type="InterPro" id="IPR000073">
    <property type="entry name" value="AB_hydrolase_1"/>
</dbReference>
<dbReference type="ESTHER" id="alcbs-q0vmn9">
    <property type="family name" value="Monoglyceridelipase_lysophospholip"/>
</dbReference>
<dbReference type="InterPro" id="IPR051044">
    <property type="entry name" value="MAG_DAG_Lipase"/>
</dbReference>
<evidence type="ECO:0000259" key="1">
    <source>
        <dbReference type="Pfam" id="PF12146"/>
    </source>
</evidence>
<dbReference type="Gene3D" id="3.40.50.1820">
    <property type="entry name" value="alpha/beta hydrolase"/>
    <property type="match status" value="1"/>
</dbReference>
<dbReference type="InterPro" id="IPR029058">
    <property type="entry name" value="AB_hydrolase_fold"/>
</dbReference>
<protein>
    <submittedName>
        <fullName evidence="2">Hydrolase, alpha/beta fold family, putative</fullName>
        <ecNumber evidence="2">3.1.1.-</ecNumber>
    </submittedName>
</protein>
<evidence type="ECO:0000313" key="2">
    <source>
        <dbReference type="EMBL" id="CAL17559.1"/>
    </source>
</evidence>
<sequence length="300" mass="32858">MAACGFYSEKPPKGSSIPKLLTNTLREWAPTGPPRGVILGLHSFGDFGAAFEQVGPWFADAGYLFVAYDQAGFGDRQKQSRWAGEHQLVDDAATQIRRLHQAYPQPLFVFGESLGGAVAILAAQQQRDKLAGLVLAAPAVREGIPFRYGWNAAIATAATLAPGYLLTVERRADDPSLSPLSAQRLAKNPRVMREVRMDAYWGLIKLADSASDSANHLNIPTLLLYGGNDHSVPEAGITNLRQHLSANNQGKYRFYPQAPHLLLQSQEWQRICRDIAQWLTRSQTPQKNTKNGLTGSTPAL</sequence>
<proteinExistence type="predicted"/>
<dbReference type="eggNOG" id="COG2267">
    <property type="taxonomic scope" value="Bacteria"/>
</dbReference>
<dbReference type="PRINTS" id="PR00111">
    <property type="entry name" value="ABHYDROLASE"/>
</dbReference>
<reference evidence="2 3" key="1">
    <citation type="journal article" date="2006" name="Nat. Biotechnol.">
        <title>Genome sequence of the ubiquitous hydrocarbon-degrading marine bacterium Alcanivorax borkumensis.</title>
        <authorList>
            <person name="Schneiker S."/>
            <person name="Martins dos Santos V.A.P."/>
            <person name="Bartels D."/>
            <person name="Bekel T."/>
            <person name="Brecht M."/>
            <person name="Buhrmester J."/>
            <person name="Chernikova T.N."/>
            <person name="Denaro R."/>
            <person name="Ferrer M."/>
            <person name="Gertler C."/>
            <person name="Goesmann A."/>
            <person name="Golyshina O.V."/>
            <person name="Kaminski F."/>
            <person name="Khachane A.N."/>
            <person name="Lang S."/>
            <person name="Linke B."/>
            <person name="McHardy A.C."/>
            <person name="Meyer F."/>
            <person name="Nechitaylo T."/>
            <person name="Puehler A."/>
            <person name="Regenhardt D."/>
            <person name="Rupp O."/>
            <person name="Sabirova J.S."/>
            <person name="Selbitschka W."/>
            <person name="Yakimov M.M."/>
            <person name="Timmis K.N."/>
            <person name="Vorhoelter F.-J."/>
            <person name="Weidner S."/>
            <person name="Kaiser O."/>
            <person name="Golyshin P.N."/>
        </authorList>
    </citation>
    <scope>NUCLEOTIDE SEQUENCE [LARGE SCALE GENOMIC DNA]</scope>
    <source>
        <strain evidence="3">ATCC 700651 / DSM 11573 / NCIMB 13689 / SK2</strain>
    </source>
</reference>
<accession>Q0VMN9</accession>
<dbReference type="SUPFAM" id="SSF53474">
    <property type="entry name" value="alpha/beta-Hydrolases"/>
    <property type="match status" value="1"/>
</dbReference>
<dbReference type="AlphaFoldDB" id="Q0VMN9"/>
<dbReference type="EC" id="3.1.1.-" evidence="2"/>
<keyword evidence="3" id="KW-1185">Reference proteome</keyword>
<dbReference type="Proteomes" id="UP000008871">
    <property type="component" value="Chromosome"/>
</dbReference>
<dbReference type="InterPro" id="IPR022742">
    <property type="entry name" value="Hydrolase_4"/>
</dbReference>
<dbReference type="Pfam" id="PF12146">
    <property type="entry name" value="Hydrolase_4"/>
    <property type="match status" value="1"/>
</dbReference>